<dbReference type="GO" id="GO:0003723">
    <property type="term" value="F:RNA binding"/>
    <property type="evidence" value="ECO:0007669"/>
    <property type="project" value="InterPro"/>
</dbReference>
<protein>
    <submittedName>
        <fullName evidence="2">Uncharacterized protein</fullName>
    </submittedName>
</protein>
<feature type="compositionally biased region" description="Basic and acidic residues" evidence="1">
    <location>
        <begin position="249"/>
        <end position="260"/>
    </location>
</feature>
<gene>
    <name evidence="2" type="ORF">HPB51_010832</name>
</gene>
<dbReference type="GO" id="GO:0003690">
    <property type="term" value="F:double-stranded DNA binding"/>
    <property type="evidence" value="ECO:0007669"/>
    <property type="project" value="InterPro"/>
</dbReference>
<sequence>MTFAGRVPKSTTNIKLAKVFLKRLSENDLKSVQDFGGSNFEVTFKSKVAVDRFLADSATIKVKGFDIRFEYRGLRTVSVRVFEYPADASDHVLGRALEVCGKVQSISTDNLTGLRITTGNRRAHMELCSPVPNITDVDDGHVVRCEYDGVVHLCRNCRLLGHEKEKCATPRCEQWGHPTSDAPRKRCGGYHPPHHCKQRLYSKATTRSSVPQVEPPTVVSAEVQGAPAPKISDKGEQGETIQAAPGEAKVQKSGEKEPRPVEAPPTASQKPVLSTDKTVQAPKPVAGTAPCFRPGCRN</sequence>
<dbReference type="PANTHER" id="PTHR22639">
    <property type="entry name" value="GAG-RELATED PROTEIN"/>
    <property type="match status" value="1"/>
</dbReference>
<accession>A0A9J6E164</accession>
<reference evidence="2" key="2">
    <citation type="submission" date="2021-09" db="EMBL/GenBank/DDBJ databases">
        <authorList>
            <person name="Jia N."/>
            <person name="Wang J."/>
            <person name="Shi W."/>
            <person name="Du L."/>
            <person name="Sun Y."/>
            <person name="Zhan W."/>
            <person name="Jiang J."/>
            <person name="Wang Q."/>
            <person name="Zhang B."/>
            <person name="Ji P."/>
            <person name="Sakyi L.B."/>
            <person name="Cui X."/>
            <person name="Yuan T."/>
            <person name="Jiang B."/>
            <person name="Yang W."/>
            <person name="Lam T.T.-Y."/>
            <person name="Chang Q."/>
            <person name="Ding S."/>
            <person name="Wang X."/>
            <person name="Zhu J."/>
            <person name="Ruan X."/>
            <person name="Zhao L."/>
            <person name="Wei J."/>
            <person name="Que T."/>
            <person name="Du C."/>
            <person name="Cheng J."/>
            <person name="Dai P."/>
            <person name="Han X."/>
            <person name="Huang E."/>
            <person name="Gao Y."/>
            <person name="Liu J."/>
            <person name="Shao H."/>
            <person name="Ye R."/>
            <person name="Li L."/>
            <person name="Wei W."/>
            <person name="Wang X."/>
            <person name="Wang C."/>
            <person name="Huo Q."/>
            <person name="Li W."/>
            <person name="Guo W."/>
            <person name="Chen H."/>
            <person name="Chen S."/>
            <person name="Zhou L."/>
            <person name="Zhou L."/>
            <person name="Ni X."/>
            <person name="Tian J."/>
            <person name="Zhou Y."/>
            <person name="Sheng Y."/>
            <person name="Liu T."/>
            <person name="Pan Y."/>
            <person name="Xia L."/>
            <person name="Li J."/>
            <person name="Zhao F."/>
            <person name="Cao W."/>
        </authorList>
    </citation>
    <scope>NUCLEOTIDE SEQUENCE</scope>
    <source>
        <strain evidence="2">Rmic-2018</strain>
        <tissue evidence="2">Larvae</tissue>
    </source>
</reference>
<evidence type="ECO:0000256" key="1">
    <source>
        <dbReference type="SAM" id="MobiDB-lite"/>
    </source>
</evidence>
<dbReference type="AlphaFoldDB" id="A0A9J6E164"/>
<name>A0A9J6E164_RHIMP</name>
<feature type="region of interest" description="Disordered" evidence="1">
    <location>
        <begin position="202"/>
        <end position="298"/>
    </location>
</feature>
<dbReference type="GO" id="GO:0002218">
    <property type="term" value="P:activation of innate immune response"/>
    <property type="evidence" value="ECO:0007669"/>
    <property type="project" value="InterPro"/>
</dbReference>
<dbReference type="InterPro" id="IPR042509">
    <property type="entry name" value="ZCCHC3"/>
</dbReference>
<organism evidence="2 3">
    <name type="scientific">Rhipicephalus microplus</name>
    <name type="common">Cattle tick</name>
    <name type="synonym">Boophilus microplus</name>
    <dbReference type="NCBI Taxonomy" id="6941"/>
    <lineage>
        <taxon>Eukaryota</taxon>
        <taxon>Metazoa</taxon>
        <taxon>Ecdysozoa</taxon>
        <taxon>Arthropoda</taxon>
        <taxon>Chelicerata</taxon>
        <taxon>Arachnida</taxon>
        <taxon>Acari</taxon>
        <taxon>Parasitiformes</taxon>
        <taxon>Ixodida</taxon>
        <taxon>Ixodoidea</taxon>
        <taxon>Ixodidae</taxon>
        <taxon>Rhipicephalinae</taxon>
        <taxon>Rhipicephalus</taxon>
        <taxon>Boophilus</taxon>
    </lineage>
</organism>
<proteinExistence type="predicted"/>
<dbReference type="PANTHER" id="PTHR22639:SF3">
    <property type="entry name" value="ZINC FINGER CCHC DOMAIN-CONTAINING PROTEIN 3"/>
    <property type="match status" value="1"/>
</dbReference>
<dbReference type="VEuPathDB" id="VectorBase:LOC119168615"/>
<dbReference type="EMBL" id="JABSTU010000006">
    <property type="protein sequence ID" value="KAH8027865.1"/>
    <property type="molecule type" value="Genomic_DNA"/>
</dbReference>
<feature type="compositionally biased region" description="Polar residues" evidence="1">
    <location>
        <begin position="266"/>
        <end position="278"/>
    </location>
</feature>
<comment type="caution">
    <text evidence="2">The sequence shown here is derived from an EMBL/GenBank/DDBJ whole genome shotgun (WGS) entry which is preliminary data.</text>
</comment>
<evidence type="ECO:0000313" key="2">
    <source>
        <dbReference type="EMBL" id="KAH8027865.1"/>
    </source>
</evidence>
<evidence type="ECO:0000313" key="3">
    <source>
        <dbReference type="Proteomes" id="UP000821866"/>
    </source>
</evidence>
<reference evidence="2" key="1">
    <citation type="journal article" date="2020" name="Cell">
        <title>Large-Scale Comparative Analyses of Tick Genomes Elucidate Their Genetic Diversity and Vector Capacities.</title>
        <authorList>
            <consortium name="Tick Genome and Microbiome Consortium (TIGMIC)"/>
            <person name="Jia N."/>
            <person name="Wang J."/>
            <person name="Shi W."/>
            <person name="Du L."/>
            <person name="Sun Y."/>
            <person name="Zhan W."/>
            <person name="Jiang J.F."/>
            <person name="Wang Q."/>
            <person name="Zhang B."/>
            <person name="Ji P."/>
            <person name="Bell-Sakyi L."/>
            <person name="Cui X.M."/>
            <person name="Yuan T.T."/>
            <person name="Jiang B.G."/>
            <person name="Yang W.F."/>
            <person name="Lam T.T."/>
            <person name="Chang Q.C."/>
            <person name="Ding S.J."/>
            <person name="Wang X.J."/>
            <person name="Zhu J.G."/>
            <person name="Ruan X.D."/>
            <person name="Zhao L."/>
            <person name="Wei J.T."/>
            <person name="Ye R.Z."/>
            <person name="Que T.C."/>
            <person name="Du C.H."/>
            <person name="Zhou Y.H."/>
            <person name="Cheng J.X."/>
            <person name="Dai P.F."/>
            <person name="Guo W.B."/>
            <person name="Han X.H."/>
            <person name="Huang E.J."/>
            <person name="Li L.F."/>
            <person name="Wei W."/>
            <person name="Gao Y.C."/>
            <person name="Liu J.Z."/>
            <person name="Shao H.Z."/>
            <person name="Wang X."/>
            <person name="Wang C.C."/>
            <person name="Yang T.C."/>
            <person name="Huo Q.B."/>
            <person name="Li W."/>
            <person name="Chen H.Y."/>
            <person name="Chen S.E."/>
            <person name="Zhou L.G."/>
            <person name="Ni X.B."/>
            <person name="Tian J.H."/>
            <person name="Sheng Y."/>
            <person name="Liu T."/>
            <person name="Pan Y.S."/>
            <person name="Xia L.Y."/>
            <person name="Li J."/>
            <person name="Zhao F."/>
            <person name="Cao W.C."/>
        </authorList>
    </citation>
    <scope>NUCLEOTIDE SEQUENCE</scope>
    <source>
        <strain evidence="2">Rmic-2018</strain>
    </source>
</reference>
<dbReference type="Proteomes" id="UP000821866">
    <property type="component" value="Chromosome 4"/>
</dbReference>
<keyword evidence="3" id="KW-1185">Reference proteome</keyword>